<dbReference type="AlphaFoldDB" id="A0A3G6U6D5"/>
<reference evidence="2" key="1">
    <citation type="submission" date="2018-11" db="EMBL/GenBank/DDBJ databases">
        <title>Proposal to divide the Flavobacteriaceae and reorganize its genera based on Amino Acid Identity values calculated from whole genome sequences.</title>
        <authorList>
            <person name="Nicholson A.C."/>
            <person name="Gulvik C.A."/>
            <person name="Whitney A.M."/>
            <person name="Humrighouse B.W."/>
            <person name="Bell M."/>
            <person name="Holmes B."/>
            <person name="Steigerwalt A.G."/>
            <person name="Villarma A."/>
            <person name="Sheth M."/>
            <person name="Batra D."/>
            <person name="Pryor J."/>
            <person name="Bernardet J.-F."/>
            <person name="Hugo C."/>
            <person name="Kampfer P."/>
            <person name="Newman J."/>
            <person name="McQuiston J.R."/>
        </authorList>
    </citation>
    <scope>NUCLEOTIDE SEQUENCE [LARGE SCALE GENOMIC DNA]</scope>
    <source>
        <strain evidence="2">G0229</strain>
    </source>
</reference>
<proteinExistence type="predicted"/>
<gene>
    <name evidence="1" type="ORF">EG339_10720</name>
</gene>
<evidence type="ECO:0000313" key="1">
    <source>
        <dbReference type="EMBL" id="AZB25025.1"/>
    </source>
</evidence>
<protein>
    <submittedName>
        <fullName evidence="1">Uncharacterized protein</fullName>
    </submittedName>
</protein>
<accession>A0A3G6U6D5</accession>
<dbReference type="RefSeq" id="WP_123870167.1">
    <property type="nucleotide sequence ID" value="NZ_CP033931.1"/>
</dbReference>
<dbReference type="KEGG" id="cben:EG339_10720"/>
<evidence type="ECO:0000313" key="2">
    <source>
        <dbReference type="Proteomes" id="UP000271193"/>
    </source>
</evidence>
<sequence length="225" mass="26087">MKKLLIYLSILCFVICTCQSKKEETQKNHKTSAMVEKFDFDLFKKYQESNGILELKNGYTILSMSAPEKDEAGTLEELLPKPSFLYVYKEFYPNGNLKKKETRVSETVKVEKSEYYDKDGKLEKTVDEDQNYGKIKYQDVLSFLDKKGYINLKTGAGRLNDDGTNKYDIVYDKDIPVWNIMIMQGKRLSEKELMEIMKTSPGEPNAWKPVVYQMDANTGRIISEK</sequence>
<dbReference type="OrthoDB" id="997325at2"/>
<dbReference type="Proteomes" id="UP000271193">
    <property type="component" value="Chromosome"/>
</dbReference>
<dbReference type="GeneID" id="99065283"/>
<keyword evidence="2" id="KW-1185">Reference proteome</keyword>
<dbReference type="EMBL" id="CP033932">
    <property type="protein sequence ID" value="AZB25025.1"/>
    <property type="molecule type" value="Genomic_DNA"/>
</dbReference>
<name>A0A3G6U6D5_9FLAO</name>
<organism evidence="1 2">
    <name type="scientific">Chryseobacterium bernardetii</name>
    <dbReference type="NCBI Taxonomy" id="1241978"/>
    <lineage>
        <taxon>Bacteria</taxon>
        <taxon>Pseudomonadati</taxon>
        <taxon>Bacteroidota</taxon>
        <taxon>Flavobacteriia</taxon>
        <taxon>Flavobacteriales</taxon>
        <taxon>Weeksellaceae</taxon>
        <taxon>Chryseobacterium group</taxon>
        <taxon>Chryseobacterium</taxon>
    </lineage>
</organism>